<evidence type="ECO:0000313" key="3">
    <source>
        <dbReference type="Proteomes" id="UP001523565"/>
    </source>
</evidence>
<dbReference type="RefSeq" id="WP_262068566.1">
    <property type="nucleotide sequence ID" value="NZ_JAMXOC010000005.1"/>
</dbReference>
<feature type="region of interest" description="Disordered" evidence="1">
    <location>
        <begin position="412"/>
        <end position="457"/>
    </location>
</feature>
<evidence type="ECO:0000313" key="2">
    <source>
        <dbReference type="EMBL" id="MCP1109686.1"/>
    </source>
</evidence>
<dbReference type="EMBL" id="JAMZFV010000005">
    <property type="protein sequence ID" value="MCP1109686.1"/>
    <property type="molecule type" value="Genomic_DNA"/>
</dbReference>
<protein>
    <submittedName>
        <fullName evidence="2">DUF3560 domain-containing protein</fullName>
    </submittedName>
</protein>
<sequence length="457" mass="51754">MAENNSTGPSPRHYIFNLESTKIELHFDKSEYAAMTDEQKRELKGAFLFSGKGKCWVSRAKEPNLWRAKQVAEKLGFTGEQREGERLSYAEQLERQAERAEARADRYEGYAANAAGRAEQLQKPLESMRGDISFFTQPNINSSAGRAFTNYRERLYNRYHKGFEEYRKSEYFIDRAVTARGTASQAQFSDPAYLDRRIKECQKEIRAREKNAVSYEKALTDIENGVERKKYSGEVITADEVKGLLSRELELIEKAMDKQGYLENCLDDLGGRRFSKENVKPGYIANIPRWGPVEILSTGPQNVGFKILTGGAKGGMLKAAYAEISEIIKAEEKKPPTHPFEVGEKFTAVHRDYSNGLHDVKTTEIVYEIVKATDTTIRLKPLDSDEKPITRKPVKTYSGQWRFSINDTYGNTFYKAEPPPQERPSALDKLAAAKDSVTKNAAEKPDKPEPKKSGPEL</sequence>
<reference evidence="2 3" key="1">
    <citation type="journal article" date="2022" name="Genome Biol. Evol.">
        <title>Host diet, physiology and behaviors set the stage for Lachnospiraceae cladogenesis.</title>
        <authorList>
            <person name="Vera-Ponce De Leon A."/>
            <person name="Schneider M."/>
            <person name="Jahnes B.C."/>
            <person name="Sadowski V."/>
            <person name="Camuy-Velez L.A."/>
            <person name="Duan J."/>
            <person name="Sabree Z.L."/>
        </authorList>
    </citation>
    <scope>NUCLEOTIDE SEQUENCE [LARGE SCALE GENOMIC DNA]</scope>
    <source>
        <strain evidence="2 3">PAL227</strain>
    </source>
</reference>
<accession>A0ABT1EGP2</accession>
<name>A0ABT1EGP2_9FIRM</name>
<dbReference type="Pfam" id="PF12083">
    <property type="entry name" value="DUF3560"/>
    <property type="match status" value="1"/>
</dbReference>
<dbReference type="Proteomes" id="UP001523565">
    <property type="component" value="Unassembled WGS sequence"/>
</dbReference>
<comment type="caution">
    <text evidence="2">The sequence shown here is derived from an EMBL/GenBank/DDBJ whole genome shotgun (WGS) entry which is preliminary data.</text>
</comment>
<dbReference type="InterPro" id="IPR021944">
    <property type="entry name" value="DUF3560"/>
</dbReference>
<gene>
    <name evidence="2" type="ORF">NK118_05395</name>
</gene>
<feature type="compositionally biased region" description="Basic and acidic residues" evidence="1">
    <location>
        <begin position="441"/>
        <end position="457"/>
    </location>
</feature>
<proteinExistence type="predicted"/>
<keyword evidence="3" id="KW-1185">Reference proteome</keyword>
<evidence type="ECO:0000256" key="1">
    <source>
        <dbReference type="SAM" id="MobiDB-lite"/>
    </source>
</evidence>
<organism evidence="2 3">
    <name type="scientific">Ohessyouella blattaphilus</name>
    <dbReference type="NCBI Taxonomy" id="2949333"/>
    <lineage>
        <taxon>Bacteria</taxon>
        <taxon>Bacillati</taxon>
        <taxon>Bacillota</taxon>
        <taxon>Clostridia</taxon>
        <taxon>Lachnospirales</taxon>
        <taxon>Lachnospiraceae</taxon>
        <taxon>Ohessyouella</taxon>
    </lineage>
</organism>